<dbReference type="AlphaFoldDB" id="A0A202F5W8"/>
<evidence type="ECO:0000313" key="2">
    <source>
        <dbReference type="EMBL" id="OVE95833.1"/>
    </source>
</evidence>
<dbReference type="EMBL" id="MYFM01000009">
    <property type="protein sequence ID" value="OVE95833.1"/>
    <property type="molecule type" value="Genomic_DNA"/>
</dbReference>
<evidence type="ECO:0000313" key="3">
    <source>
        <dbReference type="Proteomes" id="UP000196232"/>
    </source>
</evidence>
<feature type="region of interest" description="Disordered" evidence="1">
    <location>
        <begin position="1"/>
        <end position="47"/>
    </location>
</feature>
<comment type="caution">
    <text evidence="2">The sequence shown here is derived from an EMBL/GenBank/DDBJ whole genome shotgun (WGS) entry which is preliminary data.</text>
</comment>
<dbReference type="RefSeq" id="WP_156638737.1">
    <property type="nucleotide sequence ID" value="NZ_LNUA01000032.1"/>
</dbReference>
<feature type="compositionally biased region" description="Basic and acidic residues" evidence="1">
    <location>
        <begin position="1"/>
        <end position="22"/>
    </location>
</feature>
<proteinExistence type="predicted"/>
<protein>
    <submittedName>
        <fullName evidence="2">Uncharacterized protein</fullName>
    </submittedName>
</protein>
<accession>A0A202F5W8</accession>
<gene>
    <name evidence="2" type="ORF">LKACC16343_02585</name>
</gene>
<evidence type="ECO:0000256" key="1">
    <source>
        <dbReference type="SAM" id="MobiDB-lite"/>
    </source>
</evidence>
<reference evidence="2 3" key="1">
    <citation type="submission" date="2017-03" db="EMBL/GenBank/DDBJ databases">
        <title>Genome sequence of Lactobacillus bobalius KACC 16343.</title>
        <authorList>
            <person name="Chun J."/>
        </authorList>
    </citation>
    <scope>NUCLEOTIDE SEQUENCE [LARGE SCALE GENOMIC DNA]</scope>
    <source>
        <strain evidence="2 3">KACC 16343</strain>
    </source>
</reference>
<organism evidence="2 3">
    <name type="scientific">Companilactobacillus bobalius</name>
    <dbReference type="NCBI Taxonomy" id="2801451"/>
    <lineage>
        <taxon>Bacteria</taxon>
        <taxon>Bacillati</taxon>
        <taxon>Bacillota</taxon>
        <taxon>Bacilli</taxon>
        <taxon>Lactobacillales</taxon>
        <taxon>Lactobacillaceae</taxon>
        <taxon>Companilactobacillus</taxon>
    </lineage>
</organism>
<dbReference type="Proteomes" id="UP000196232">
    <property type="component" value="Unassembled WGS sequence"/>
</dbReference>
<name>A0A202F5W8_9LACO</name>
<sequence>MSDDNNLRKDMNTRHDDVEKRANFGIKSKVPDNVKNKPSINDPKKKD</sequence>